<dbReference type="PANTHER" id="PTHR43031">
    <property type="entry name" value="FAD-DEPENDENT OXIDOREDUCTASE"/>
    <property type="match status" value="1"/>
</dbReference>
<reference evidence="2 3" key="1">
    <citation type="submission" date="2021-06" db="EMBL/GenBank/DDBJ databases">
        <title>Bacillus sp. RD4P76, an endophyte from a halophyte.</title>
        <authorList>
            <person name="Sun J.-Q."/>
        </authorList>
    </citation>
    <scope>NUCLEOTIDE SEQUENCE [LARGE SCALE GENOMIC DNA]</scope>
    <source>
        <strain evidence="2 3">JCM 17098</strain>
    </source>
</reference>
<dbReference type="EMBL" id="JAHQCR010000054">
    <property type="protein sequence ID" value="MBU9722591.1"/>
    <property type="molecule type" value="Genomic_DNA"/>
</dbReference>
<dbReference type="PANTHER" id="PTHR43031:SF17">
    <property type="entry name" value="SULFURTRANSFERASE YTWF-RELATED"/>
    <property type="match status" value="1"/>
</dbReference>
<dbReference type="InterPro" id="IPR036873">
    <property type="entry name" value="Rhodanese-like_dom_sf"/>
</dbReference>
<sequence length="109" mass="11913">MNIHEMSPLEVQAAIENKEGYKVIDVREPMEVEAGRIPESINIPLGEIPESIAKLDKDGKYILVCRSGARSFNATLFLASKGFHVTNMAGGMMDWNGPVSSDLEGVYEG</sequence>
<dbReference type="SMART" id="SM00450">
    <property type="entry name" value="RHOD"/>
    <property type="match status" value="1"/>
</dbReference>
<dbReference type="RefSeq" id="WP_176371307.1">
    <property type="nucleotide sequence ID" value="NZ_JAHQCR010000054.1"/>
</dbReference>
<dbReference type="Proteomes" id="UP000790580">
    <property type="component" value="Unassembled WGS sequence"/>
</dbReference>
<dbReference type="InterPro" id="IPR001763">
    <property type="entry name" value="Rhodanese-like_dom"/>
</dbReference>
<gene>
    <name evidence="2" type="ORF">KS407_14235</name>
</gene>
<evidence type="ECO:0000313" key="3">
    <source>
        <dbReference type="Proteomes" id="UP000790580"/>
    </source>
</evidence>
<feature type="domain" description="Rhodanese" evidence="1">
    <location>
        <begin position="17"/>
        <end position="101"/>
    </location>
</feature>
<dbReference type="Gene3D" id="3.40.250.10">
    <property type="entry name" value="Rhodanese-like domain"/>
    <property type="match status" value="1"/>
</dbReference>
<evidence type="ECO:0000313" key="2">
    <source>
        <dbReference type="EMBL" id="MBU9722591.1"/>
    </source>
</evidence>
<dbReference type="PROSITE" id="PS50206">
    <property type="entry name" value="RHODANESE_3"/>
    <property type="match status" value="1"/>
</dbReference>
<dbReference type="InterPro" id="IPR050229">
    <property type="entry name" value="GlpE_sulfurtransferase"/>
</dbReference>
<dbReference type="Pfam" id="PF00581">
    <property type="entry name" value="Rhodanese"/>
    <property type="match status" value="1"/>
</dbReference>
<comment type="caution">
    <text evidence="2">The sequence shown here is derived from an EMBL/GenBank/DDBJ whole genome shotgun (WGS) entry which is preliminary data.</text>
</comment>
<organism evidence="2 3">
    <name type="scientific">Evansella alkalicola</name>
    <dbReference type="NCBI Taxonomy" id="745819"/>
    <lineage>
        <taxon>Bacteria</taxon>
        <taxon>Bacillati</taxon>
        <taxon>Bacillota</taxon>
        <taxon>Bacilli</taxon>
        <taxon>Bacillales</taxon>
        <taxon>Bacillaceae</taxon>
        <taxon>Evansella</taxon>
    </lineage>
</organism>
<evidence type="ECO:0000259" key="1">
    <source>
        <dbReference type="PROSITE" id="PS50206"/>
    </source>
</evidence>
<proteinExistence type="predicted"/>
<dbReference type="SUPFAM" id="SSF52821">
    <property type="entry name" value="Rhodanese/Cell cycle control phosphatase"/>
    <property type="match status" value="1"/>
</dbReference>
<dbReference type="CDD" id="cd00158">
    <property type="entry name" value="RHOD"/>
    <property type="match status" value="1"/>
</dbReference>
<accession>A0ABS6JVH0</accession>
<protein>
    <submittedName>
        <fullName evidence="2">Rhodanese-like domain-containing protein</fullName>
    </submittedName>
</protein>
<keyword evidence="3" id="KW-1185">Reference proteome</keyword>
<name>A0ABS6JVH0_9BACI</name>